<evidence type="ECO:0000313" key="1">
    <source>
        <dbReference type="EMBL" id="GEN44542.1"/>
    </source>
</evidence>
<organism evidence="1 2">
    <name type="scientific">Alkalibacillus haloalkaliphilus</name>
    <dbReference type="NCBI Taxonomy" id="94136"/>
    <lineage>
        <taxon>Bacteria</taxon>
        <taxon>Bacillati</taxon>
        <taxon>Bacillota</taxon>
        <taxon>Bacilli</taxon>
        <taxon>Bacillales</taxon>
        <taxon>Bacillaceae</taxon>
        <taxon>Alkalibacillus</taxon>
    </lineage>
</organism>
<gene>
    <name evidence="1" type="ORF">AHA02nite_03180</name>
</gene>
<evidence type="ECO:0000313" key="2">
    <source>
        <dbReference type="Proteomes" id="UP000321440"/>
    </source>
</evidence>
<name>A0A511W5A3_9BACI</name>
<proteinExistence type="predicted"/>
<dbReference type="Proteomes" id="UP000321440">
    <property type="component" value="Unassembled WGS sequence"/>
</dbReference>
<reference evidence="1 2" key="1">
    <citation type="submission" date="2019-07" db="EMBL/GenBank/DDBJ databases">
        <title>Whole genome shotgun sequence of Alkalibacillus haloalkaliphilus NBRC 103110.</title>
        <authorList>
            <person name="Hosoyama A."/>
            <person name="Uohara A."/>
            <person name="Ohji S."/>
            <person name="Ichikawa N."/>
        </authorList>
    </citation>
    <scope>NUCLEOTIDE SEQUENCE [LARGE SCALE GENOMIC DNA]</scope>
    <source>
        <strain evidence="1 2">NBRC 103110</strain>
    </source>
</reference>
<dbReference type="RefSeq" id="WP_146813708.1">
    <property type="nucleotide sequence ID" value="NZ_BJYA01000001.1"/>
</dbReference>
<dbReference type="EMBL" id="BJYA01000001">
    <property type="protein sequence ID" value="GEN44542.1"/>
    <property type="molecule type" value="Genomic_DNA"/>
</dbReference>
<protein>
    <recommendedName>
        <fullName evidence="3">DUF3231 family protein</fullName>
    </recommendedName>
</protein>
<comment type="caution">
    <text evidence="1">The sequence shown here is derived from an EMBL/GenBank/DDBJ whole genome shotgun (WGS) entry which is preliminary data.</text>
</comment>
<dbReference type="InterPro" id="IPR012347">
    <property type="entry name" value="Ferritin-like"/>
</dbReference>
<dbReference type="InterPro" id="IPR021617">
    <property type="entry name" value="DUF3231"/>
</dbReference>
<keyword evidence="2" id="KW-1185">Reference proteome</keyword>
<accession>A0A511W5A3</accession>
<dbReference type="Pfam" id="PF11553">
    <property type="entry name" value="DUF3231"/>
    <property type="match status" value="1"/>
</dbReference>
<dbReference type="AlphaFoldDB" id="A0A511W5A3"/>
<dbReference type="Gene3D" id="1.20.1260.10">
    <property type="match status" value="1"/>
</dbReference>
<evidence type="ECO:0008006" key="3">
    <source>
        <dbReference type="Google" id="ProtNLM"/>
    </source>
</evidence>
<dbReference type="OrthoDB" id="1934429at2"/>
<sequence>MASSYGKWIEASVKVLKELNDNSKDPVHVGEAMACWTYLAFVESIIAYEEVGLNMTLDKDVKKFINDAYDVANSHIKEMTTLMRNEGIPIASSPAHKPISDPRSVPVGARMSDEELMNTLSINFVYAGDMCAASASQCLRTDLGLMFLKFQIDKFSLGFSAKEMMKKRGWLKVPPAYRPPGSPDPENN</sequence>